<comment type="caution">
    <text evidence="3">The sequence shown here is derived from an EMBL/GenBank/DDBJ whole genome shotgun (WGS) entry which is preliminary data.</text>
</comment>
<proteinExistence type="predicted"/>
<keyword evidence="2" id="KW-0732">Signal</keyword>
<dbReference type="EMBL" id="CAXLJL010000356">
    <property type="protein sequence ID" value="CAL5136811.1"/>
    <property type="molecule type" value="Genomic_DNA"/>
</dbReference>
<keyword evidence="1" id="KW-0472">Membrane</keyword>
<feature type="transmembrane region" description="Helical" evidence="1">
    <location>
        <begin position="453"/>
        <end position="475"/>
    </location>
</feature>
<feature type="transmembrane region" description="Helical" evidence="1">
    <location>
        <begin position="673"/>
        <end position="691"/>
    </location>
</feature>
<reference evidence="3" key="1">
    <citation type="submission" date="2024-06" db="EMBL/GenBank/DDBJ databases">
        <authorList>
            <person name="Liu X."/>
            <person name="Lenzi L."/>
            <person name="Haldenby T S."/>
            <person name="Uol C."/>
        </authorList>
    </citation>
    <scope>NUCLEOTIDE SEQUENCE</scope>
</reference>
<evidence type="ECO:0000256" key="2">
    <source>
        <dbReference type="SAM" id="SignalP"/>
    </source>
</evidence>
<sequence length="732" mass="85410">MLKETAFILLCLIGELKAPEIFKMAIDCSSYFVGLDEEVANGEIFRIVPDDVPTEFNIWIRNIERKDVWCILDYIVYPSAAKWVEYGLPAEDVVRQSITSAFGENGGCKPMNVEHKITSFYKVNIKLKEVTTMAFREDQKAIWTVNSLFYARSFHVVCQMQGYGGYAWHFNESRISYLEEFDHVTFEDLNTYKSSTIFCTMKIFLLLGILADYENTGPSTIRRIMRELPDKCWHEKSYSRWRIRADLYQLMDGVIYTMENSEHFQKAPQMIAHYVRKLMDVMAFFLNAEFKNRVTVYHRTKYIHTYQFPDKTIVENFSCNQNFNVTIRKAAFPISVQCTERIRGAEKHKMFTYFISIGFLSITQSSKHRIDIKITYALHPFHLPGEYTCARYSPGTPVSDRRSIEMCQVTERHPDYIVCHCKSPGFFVLLQDRPTTATSVQRMANSLNTPTTIFFHSLVLTQILLALIIIVMIRVNTKAMAMYTEPIRNLKATKALLEMLIQKLAILWLNILTQVLGITAIDDSFCQNFGILMHAIRIMISMFNIIDAYTVVSVARIPNLRKKLLKVYLFTYALLGVICVGFYYACMQDYFNASCLPTRMLYTSTIPHILLSVIAAIICLAYWIFRPYHYLDEWFGTFFQTAYCLWVWCPKIIDRPPTEQAAHPEYRLTTLQLFYAVFICVYHCGLKYRVIRFYMRLITWLACYLRGRNPGHEPRPTIYSAGLANERRSERY</sequence>
<evidence type="ECO:0000313" key="4">
    <source>
        <dbReference type="Proteomes" id="UP001497525"/>
    </source>
</evidence>
<protein>
    <submittedName>
        <fullName evidence="3">Uncharacterized protein</fullName>
    </submittedName>
</protein>
<feature type="transmembrane region" description="Helical" evidence="1">
    <location>
        <begin position="496"/>
        <end position="519"/>
    </location>
</feature>
<name>A0AAV2TLC2_CALDB</name>
<feature type="chain" id="PRO_5043797198" evidence="2">
    <location>
        <begin position="19"/>
        <end position="732"/>
    </location>
</feature>
<dbReference type="Proteomes" id="UP001497525">
    <property type="component" value="Unassembled WGS sequence"/>
</dbReference>
<keyword evidence="1" id="KW-0812">Transmembrane</keyword>
<evidence type="ECO:0000256" key="1">
    <source>
        <dbReference type="SAM" id="Phobius"/>
    </source>
</evidence>
<feature type="transmembrane region" description="Helical" evidence="1">
    <location>
        <begin position="605"/>
        <end position="625"/>
    </location>
</feature>
<dbReference type="AlphaFoldDB" id="A0AAV2TLC2"/>
<accession>A0AAV2TLC2</accession>
<organism evidence="3 4">
    <name type="scientific">Calicophoron daubneyi</name>
    <name type="common">Rumen fluke</name>
    <name type="synonym">Paramphistomum daubneyi</name>
    <dbReference type="NCBI Taxonomy" id="300641"/>
    <lineage>
        <taxon>Eukaryota</taxon>
        <taxon>Metazoa</taxon>
        <taxon>Spiralia</taxon>
        <taxon>Lophotrochozoa</taxon>
        <taxon>Platyhelminthes</taxon>
        <taxon>Trematoda</taxon>
        <taxon>Digenea</taxon>
        <taxon>Plagiorchiida</taxon>
        <taxon>Pronocephalata</taxon>
        <taxon>Paramphistomoidea</taxon>
        <taxon>Paramphistomidae</taxon>
        <taxon>Calicophoron</taxon>
    </lineage>
</organism>
<evidence type="ECO:0000313" key="3">
    <source>
        <dbReference type="EMBL" id="CAL5136811.1"/>
    </source>
</evidence>
<feature type="transmembrane region" description="Helical" evidence="1">
    <location>
        <begin position="567"/>
        <end position="585"/>
    </location>
</feature>
<feature type="signal peptide" evidence="2">
    <location>
        <begin position="1"/>
        <end position="18"/>
    </location>
</feature>
<keyword evidence="1" id="KW-1133">Transmembrane helix</keyword>
<feature type="transmembrane region" description="Helical" evidence="1">
    <location>
        <begin position="531"/>
        <end position="555"/>
    </location>
</feature>
<feature type="transmembrane region" description="Helical" evidence="1">
    <location>
        <begin position="634"/>
        <end position="653"/>
    </location>
</feature>
<gene>
    <name evidence="3" type="ORF">CDAUBV1_LOCUS11116</name>
</gene>